<reference evidence="1" key="1">
    <citation type="submission" date="2018-05" db="EMBL/GenBank/DDBJ databases">
        <authorList>
            <person name="Lanie J.A."/>
            <person name="Ng W.-L."/>
            <person name="Kazmierczak K.M."/>
            <person name="Andrzejewski T.M."/>
            <person name="Davidsen T.M."/>
            <person name="Wayne K.J."/>
            <person name="Tettelin H."/>
            <person name="Glass J.I."/>
            <person name="Rusch D."/>
            <person name="Podicherti R."/>
            <person name="Tsui H.-C.T."/>
            <person name="Winkler M.E."/>
        </authorList>
    </citation>
    <scope>NUCLEOTIDE SEQUENCE</scope>
</reference>
<accession>A0A382JRL4</accession>
<protein>
    <recommendedName>
        <fullName evidence="2">NTP pyrophosphohydrolase MazG putative catalytic core domain-containing protein</fullName>
    </recommendedName>
</protein>
<dbReference type="Gene3D" id="1.10.287.1080">
    <property type="entry name" value="MazG-like"/>
    <property type="match status" value="1"/>
</dbReference>
<evidence type="ECO:0008006" key="2">
    <source>
        <dbReference type="Google" id="ProtNLM"/>
    </source>
</evidence>
<feature type="non-terminal residue" evidence="1">
    <location>
        <position position="42"/>
    </location>
</feature>
<dbReference type="EMBL" id="UINC01075868">
    <property type="protein sequence ID" value="SVC14478.1"/>
    <property type="molecule type" value="Genomic_DNA"/>
</dbReference>
<name>A0A382JRL4_9ZZZZ</name>
<dbReference type="AlphaFoldDB" id="A0A382JRL4"/>
<gene>
    <name evidence="1" type="ORF">METZ01_LOCUS267332</name>
</gene>
<evidence type="ECO:0000313" key="1">
    <source>
        <dbReference type="EMBL" id="SVC14478.1"/>
    </source>
</evidence>
<organism evidence="1">
    <name type="scientific">marine metagenome</name>
    <dbReference type="NCBI Taxonomy" id="408172"/>
    <lineage>
        <taxon>unclassified sequences</taxon>
        <taxon>metagenomes</taxon>
        <taxon>ecological metagenomes</taxon>
    </lineage>
</organism>
<sequence>MSNKQIPQGDLGSFQTFMDIVETLHAPGGCPWDREQTHESLK</sequence>
<proteinExistence type="predicted"/>